<gene>
    <name evidence="1" type="ORF">BIY29_05390</name>
</gene>
<dbReference type="RefSeq" id="WP_121574160.1">
    <property type="nucleotide sequence ID" value="NZ_MJLZ01000008.1"/>
</dbReference>
<proteinExistence type="predicted"/>
<protein>
    <submittedName>
        <fullName evidence="1">Uncharacterized protein</fullName>
    </submittedName>
</protein>
<organism evidence="1 2">
    <name type="scientific">Brenneria alni</name>
    <dbReference type="NCBI Taxonomy" id="71656"/>
    <lineage>
        <taxon>Bacteria</taxon>
        <taxon>Pseudomonadati</taxon>
        <taxon>Pseudomonadota</taxon>
        <taxon>Gammaproteobacteria</taxon>
        <taxon>Enterobacterales</taxon>
        <taxon>Pectobacteriaceae</taxon>
        <taxon>Brenneria</taxon>
    </lineage>
</organism>
<name>A0A421DR93_9GAMM</name>
<dbReference type="EMBL" id="MJLZ01000008">
    <property type="protein sequence ID" value="RLM26493.1"/>
    <property type="molecule type" value="Genomic_DNA"/>
</dbReference>
<reference evidence="1 2" key="1">
    <citation type="submission" date="2016-09" db="EMBL/GenBank/DDBJ databases">
        <authorList>
            <person name="Doonan J."/>
            <person name="Pachebat J.A."/>
            <person name="Golyshin P.N."/>
            <person name="Denman S."/>
            <person name="Mcdonald J.E."/>
        </authorList>
    </citation>
    <scope>NUCLEOTIDE SEQUENCE [LARGE SCALE GENOMIC DNA]</scope>
    <source>
        <strain evidence="1 2">NCPPB 3934</strain>
    </source>
</reference>
<comment type="caution">
    <text evidence="1">The sequence shown here is derived from an EMBL/GenBank/DDBJ whole genome shotgun (WGS) entry which is preliminary data.</text>
</comment>
<dbReference type="AlphaFoldDB" id="A0A421DR93"/>
<dbReference type="Proteomes" id="UP000285648">
    <property type="component" value="Unassembled WGS sequence"/>
</dbReference>
<keyword evidence="2" id="KW-1185">Reference proteome</keyword>
<accession>A0A421DR93</accession>
<sequence>MANNYGLIDVLKKKSTNKQVKGTEITGLDKDLARGDIEETLTAMGMDEFSKRLGLALVKKGHVQAK</sequence>
<evidence type="ECO:0000313" key="1">
    <source>
        <dbReference type="EMBL" id="RLM26493.1"/>
    </source>
</evidence>
<evidence type="ECO:0000313" key="2">
    <source>
        <dbReference type="Proteomes" id="UP000285648"/>
    </source>
</evidence>